<dbReference type="AlphaFoldDB" id="I8AIV6"/>
<sequence length="63" mass="7055">MLCLKNYFSPSWVITKSTIIKVIVAVIMAIKSIAVVTLKNHIVTVIPTIKTKRKKEAFLVANQ</sequence>
<proteinExistence type="predicted"/>
<dbReference type="EMBL" id="AKKV01000024">
    <property type="protein sequence ID" value="EIT85692.1"/>
    <property type="molecule type" value="Genomic_DNA"/>
</dbReference>
<name>I8AIV6_9BACL</name>
<reference evidence="1 2" key="1">
    <citation type="journal article" date="2012" name="J. Bacteriol.">
        <title>Genome of Bacillus macauensis ZFHKF-1, a Long-Chain-Forming Bacterium.</title>
        <authorList>
            <person name="Cai L."/>
            <person name="Zhang T."/>
        </authorList>
    </citation>
    <scope>NUCLEOTIDE SEQUENCE [LARGE SCALE GENOMIC DNA]</scope>
    <source>
        <strain evidence="1 2">ZFHKF-1</strain>
    </source>
</reference>
<evidence type="ECO:0000313" key="1">
    <source>
        <dbReference type="EMBL" id="EIT85692.1"/>
    </source>
</evidence>
<dbReference type="STRING" id="1196324.A374_07644"/>
<organism evidence="1 2">
    <name type="scientific">Fictibacillus macauensis ZFHKF-1</name>
    <dbReference type="NCBI Taxonomy" id="1196324"/>
    <lineage>
        <taxon>Bacteria</taxon>
        <taxon>Bacillati</taxon>
        <taxon>Bacillota</taxon>
        <taxon>Bacilli</taxon>
        <taxon>Bacillales</taxon>
        <taxon>Fictibacillaceae</taxon>
        <taxon>Fictibacillus</taxon>
    </lineage>
</organism>
<comment type="caution">
    <text evidence="1">The sequence shown here is derived from an EMBL/GenBank/DDBJ whole genome shotgun (WGS) entry which is preliminary data.</text>
</comment>
<accession>I8AIV6</accession>
<protein>
    <submittedName>
        <fullName evidence="1">Uncharacterized protein</fullName>
    </submittedName>
</protein>
<evidence type="ECO:0000313" key="2">
    <source>
        <dbReference type="Proteomes" id="UP000004080"/>
    </source>
</evidence>
<gene>
    <name evidence="1" type="ORF">A374_07644</name>
</gene>
<keyword evidence="2" id="KW-1185">Reference proteome</keyword>
<dbReference type="Proteomes" id="UP000004080">
    <property type="component" value="Unassembled WGS sequence"/>
</dbReference>